<comment type="caution">
    <text evidence="2">The sequence shown here is derived from an EMBL/GenBank/DDBJ whole genome shotgun (WGS) entry which is preliminary data.</text>
</comment>
<sequence length="76" mass="8276">MGLKDPNRIRFGGSTGSSDTRKANGCSCAHKRQVAHALGALHLTSSSSGKFAEGRCGRFQFKEARKSGRRKVPLEW</sequence>
<feature type="region of interest" description="Disordered" evidence="1">
    <location>
        <begin position="1"/>
        <end position="24"/>
    </location>
</feature>
<evidence type="ECO:0000313" key="2">
    <source>
        <dbReference type="EMBL" id="KAJ8466959.1"/>
    </source>
</evidence>
<reference evidence="2 3" key="1">
    <citation type="submission" date="2022-12" db="EMBL/GenBank/DDBJ databases">
        <title>Chromosome-scale assembly of the Ensete ventricosum genome.</title>
        <authorList>
            <person name="Dussert Y."/>
            <person name="Stocks J."/>
            <person name="Wendawek A."/>
            <person name="Woldeyes F."/>
            <person name="Nichols R.A."/>
            <person name="Borrell J.S."/>
        </authorList>
    </citation>
    <scope>NUCLEOTIDE SEQUENCE [LARGE SCALE GENOMIC DNA]</scope>
    <source>
        <strain evidence="3">cv. Maze</strain>
        <tissue evidence="2">Seeds</tissue>
    </source>
</reference>
<protein>
    <submittedName>
        <fullName evidence="2">Uncharacterized protein</fullName>
    </submittedName>
</protein>
<evidence type="ECO:0000256" key="1">
    <source>
        <dbReference type="SAM" id="MobiDB-lite"/>
    </source>
</evidence>
<evidence type="ECO:0000313" key="3">
    <source>
        <dbReference type="Proteomes" id="UP001222027"/>
    </source>
</evidence>
<organism evidence="2 3">
    <name type="scientific">Ensete ventricosum</name>
    <name type="common">Abyssinian banana</name>
    <name type="synonym">Musa ensete</name>
    <dbReference type="NCBI Taxonomy" id="4639"/>
    <lineage>
        <taxon>Eukaryota</taxon>
        <taxon>Viridiplantae</taxon>
        <taxon>Streptophyta</taxon>
        <taxon>Embryophyta</taxon>
        <taxon>Tracheophyta</taxon>
        <taxon>Spermatophyta</taxon>
        <taxon>Magnoliopsida</taxon>
        <taxon>Liliopsida</taxon>
        <taxon>Zingiberales</taxon>
        <taxon>Musaceae</taxon>
        <taxon>Ensete</taxon>
    </lineage>
</organism>
<dbReference type="Proteomes" id="UP001222027">
    <property type="component" value="Unassembled WGS sequence"/>
</dbReference>
<keyword evidence="3" id="KW-1185">Reference proteome</keyword>
<proteinExistence type="predicted"/>
<accession>A0AAV8QDT5</accession>
<gene>
    <name evidence="2" type="ORF">OPV22_029511</name>
</gene>
<name>A0AAV8QDT5_ENSVE</name>
<dbReference type="EMBL" id="JAQQAF010000008">
    <property type="protein sequence ID" value="KAJ8466959.1"/>
    <property type="molecule type" value="Genomic_DNA"/>
</dbReference>
<dbReference type="AlphaFoldDB" id="A0AAV8QDT5"/>